<gene>
    <name evidence="1" type="ORF">ACFSQ0_05645</name>
</gene>
<dbReference type="RefSeq" id="WP_379045393.1">
    <property type="nucleotide sequence ID" value="NZ_JBHULZ010000026.1"/>
</dbReference>
<proteinExistence type="predicted"/>
<evidence type="ECO:0000313" key="2">
    <source>
        <dbReference type="Proteomes" id="UP001597357"/>
    </source>
</evidence>
<name>A0ABW5SCC0_9FLAO</name>
<protein>
    <recommendedName>
        <fullName evidence="3">Organic solvent tolerance-like N-terminal domain-containing protein</fullName>
    </recommendedName>
</protein>
<keyword evidence="2" id="KW-1185">Reference proteome</keyword>
<accession>A0ABW5SCC0</accession>
<organism evidence="1 2">
    <name type="scientific">Mesonia sediminis</name>
    <dbReference type="NCBI Taxonomy" id="1703946"/>
    <lineage>
        <taxon>Bacteria</taxon>
        <taxon>Pseudomonadati</taxon>
        <taxon>Bacteroidota</taxon>
        <taxon>Flavobacteriia</taxon>
        <taxon>Flavobacteriales</taxon>
        <taxon>Flavobacteriaceae</taxon>
        <taxon>Mesonia</taxon>
    </lineage>
</organism>
<reference evidence="2" key="1">
    <citation type="journal article" date="2019" name="Int. J. Syst. Evol. Microbiol.">
        <title>The Global Catalogue of Microorganisms (GCM) 10K type strain sequencing project: providing services to taxonomists for standard genome sequencing and annotation.</title>
        <authorList>
            <consortium name="The Broad Institute Genomics Platform"/>
            <consortium name="The Broad Institute Genome Sequencing Center for Infectious Disease"/>
            <person name="Wu L."/>
            <person name="Ma J."/>
        </authorList>
    </citation>
    <scope>NUCLEOTIDE SEQUENCE [LARGE SCALE GENOMIC DNA]</scope>
    <source>
        <strain evidence="2">KCTC 42255</strain>
    </source>
</reference>
<dbReference type="Proteomes" id="UP001597357">
    <property type="component" value="Unassembled WGS sequence"/>
</dbReference>
<dbReference type="EMBL" id="JBHULZ010000026">
    <property type="protein sequence ID" value="MFD2697466.1"/>
    <property type="molecule type" value="Genomic_DNA"/>
</dbReference>
<comment type="caution">
    <text evidence="1">The sequence shown here is derived from an EMBL/GenBank/DDBJ whole genome shotgun (WGS) entry which is preliminary data.</text>
</comment>
<evidence type="ECO:0008006" key="3">
    <source>
        <dbReference type="Google" id="ProtNLM"/>
    </source>
</evidence>
<evidence type="ECO:0000313" key="1">
    <source>
        <dbReference type="EMBL" id="MFD2697466.1"/>
    </source>
</evidence>
<sequence>MKNTILYFLLFFSLNLFGQKFIVVDKDTYDLVESVSFTIYKDNKVVYQDVTKNNKATIIPEDLQYDKIKFTKTHYRTYTLETQNLNEAVYLSKEHIQLDDLVISTKKEGSIIFGESNRIINSQSKFITSEIDSGIIFKNHHSNLDISQTIFYVDKVKFKTAYKIHFFEVEESLPSGNLQTLHFIKKIYSTDTLYLNPKQKNRIEIEHKEDILFEEGKTLFVCIELLYYLNENHQKFTPTNKDKTKLKFQFSNENNYYAKTYNITKGKESVYLENSNLMVKYDFANFLFKTPSKRILITPAIQLQAKEVKL</sequence>